<gene>
    <name evidence="1" type="ORF">DSO57_1033844</name>
</gene>
<proteinExistence type="predicted"/>
<evidence type="ECO:0000313" key="1">
    <source>
        <dbReference type="EMBL" id="KAJ9060161.1"/>
    </source>
</evidence>
<reference evidence="1" key="1">
    <citation type="submission" date="2022-04" db="EMBL/GenBank/DDBJ databases">
        <title>Genome of the entomopathogenic fungus Entomophthora muscae.</title>
        <authorList>
            <person name="Elya C."/>
            <person name="Lovett B.R."/>
            <person name="Lee E."/>
            <person name="Macias A.M."/>
            <person name="Hajek A.E."/>
            <person name="De Bivort B.L."/>
            <person name="Kasson M.T."/>
            <person name="De Fine Licht H.H."/>
            <person name="Stajich J.E."/>
        </authorList>
    </citation>
    <scope>NUCLEOTIDE SEQUENCE</scope>
    <source>
        <strain evidence="1">Berkeley</strain>
    </source>
</reference>
<comment type="caution">
    <text evidence="1">The sequence shown here is derived from an EMBL/GenBank/DDBJ whole genome shotgun (WGS) entry which is preliminary data.</text>
</comment>
<sequence>MIHLFQYFPIRFVITRLLDSTFSPLQFPGNLPPPAEIIPELCEIECEPIYAADSLTLSQIKVFLMYLCIIFYCTFLYSLFKGYHFQVNTHCLLPIGNVILIWVYIPRLSGYDELSLYFTLIKDEMEKSGNLY</sequence>
<dbReference type="EMBL" id="QTSX02005243">
    <property type="protein sequence ID" value="KAJ9060161.1"/>
    <property type="molecule type" value="Genomic_DNA"/>
</dbReference>
<accession>A0ACC2SD18</accession>
<name>A0ACC2SD18_9FUNG</name>
<evidence type="ECO:0000313" key="2">
    <source>
        <dbReference type="Proteomes" id="UP001165960"/>
    </source>
</evidence>
<keyword evidence="2" id="KW-1185">Reference proteome</keyword>
<organism evidence="1 2">
    <name type="scientific">Entomophthora muscae</name>
    <dbReference type="NCBI Taxonomy" id="34485"/>
    <lineage>
        <taxon>Eukaryota</taxon>
        <taxon>Fungi</taxon>
        <taxon>Fungi incertae sedis</taxon>
        <taxon>Zoopagomycota</taxon>
        <taxon>Entomophthoromycotina</taxon>
        <taxon>Entomophthoromycetes</taxon>
        <taxon>Entomophthorales</taxon>
        <taxon>Entomophthoraceae</taxon>
        <taxon>Entomophthora</taxon>
    </lineage>
</organism>
<protein>
    <submittedName>
        <fullName evidence="1">Uncharacterized protein</fullName>
    </submittedName>
</protein>
<dbReference type="Proteomes" id="UP001165960">
    <property type="component" value="Unassembled WGS sequence"/>
</dbReference>